<accession>A0A2T4AA85</accession>
<dbReference type="PANTHER" id="PTHR28657">
    <property type="entry name" value="INDOLEAMINE 2,3-DIOXYGENASE"/>
    <property type="match status" value="1"/>
</dbReference>
<sequence length="69" mass="7601">MTFYHRVRPFLADSKNMGAAGLPRGVFYDESDGKGEWRQLQGGSNGQSCLIQLLDVVLGIEHNSNCVTD</sequence>
<evidence type="ECO:0000256" key="3">
    <source>
        <dbReference type="ARBA" id="ARBA00023004"/>
    </source>
</evidence>
<dbReference type="Gene3D" id="1.20.58.480">
    <property type="match status" value="1"/>
</dbReference>
<gene>
    <name evidence="4" type="ORF">M431DRAFT_508997</name>
</gene>
<evidence type="ECO:0000256" key="2">
    <source>
        <dbReference type="ARBA" id="ARBA00022723"/>
    </source>
</evidence>
<dbReference type="RefSeq" id="XP_024773639.1">
    <property type="nucleotide sequence ID" value="XM_024919212.1"/>
</dbReference>
<dbReference type="EMBL" id="KZ679681">
    <property type="protein sequence ID" value="PTB53962.1"/>
    <property type="molecule type" value="Genomic_DNA"/>
</dbReference>
<evidence type="ECO:0000313" key="5">
    <source>
        <dbReference type="Proteomes" id="UP000241690"/>
    </source>
</evidence>
<protein>
    <submittedName>
        <fullName evidence="4">Uncharacterized protein</fullName>
    </submittedName>
</protein>
<dbReference type="GO" id="GO:0005737">
    <property type="term" value="C:cytoplasm"/>
    <property type="evidence" value="ECO:0007669"/>
    <property type="project" value="TreeGrafter"/>
</dbReference>
<dbReference type="GO" id="GO:0046872">
    <property type="term" value="F:metal ion binding"/>
    <property type="evidence" value="ECO:0007669"/>
    <property type="project" value="UniProtKB-KW"/>
</dbReference>
<dbReference type="AlphaFoldDB" id="A0A2T4AA85"/>
<evidence type="ECO:0000313" key="4">
    <source>
        <dbReference type="EMBL" id="PTB53962.1"/>
    </source>
</evidence>
<reference evidence="4 5" key="1">
    <citation type="submission" date="2016-07" db="EMBL/GenBank/DDBJ databases">
        <title>Multiple horizontal gene transfer events from other fungi enriched the ability of initially mycotrophic Trichoderma (Ascomycota) to feed on dead plant biomass.</title>
        <authorList>
            <consortium name="DOE Joint Genome Institute"/>
            <person name="Aerts A."/>
            <person name="Atanasova L."/>
            <person name="Chenthamara K."/>
            <person name="Zhang J."/>
            <person name="Grujic M."/>
            <person name="Henrissat B."/>
            <person name="Kuo A."/>
            <person name="Salamov A."/>
            <person name="Lipzen A."/>
            <person name="Labutti K."/>
            <person name="Barry K."/>
            <person name="Miao Y."/>
            <person name="Rahimi M.J."/>
            <person name="Shen Q."/>
            <person name="Grigoriev I.V."/>
            <person name="Kubicek C.P."/>
            <person name="Druzhinina I.S."/>
        </authorList>
    </citation>
    <scope>NUCLEOTIDE SEQUENCE [LARGE SCALE GENOMIC DNA]</scope>
    <source>
        <strain evidence="4 5">CBS 226.95</strain>
    </source>
</reference>
<dbReference type="GO" id="GO:0034354">
    <property type="term" value="P:'de novo' NAD+ biosynthetic process from L-tryptophan"/>
    <property type="evidence" value="ECO:0007669"/>
    <property type="project" value="TreeGrafter"/>
</dbReference>
<dbReference type="GO" id="GO:0020037">
    <property type="term" value="F:heme binding"/>
    <property type="evidence" value="ECO:0007669"/>
    <property type="project" value="InterPro"/>
</dbReference>
<dbReference type="SUPFAM" id="SSF140959">
    <property type="entry name" value="Indolic compounds 2,3-dioxygenase-like"/>
    <property type="match status" value="1"/>
</dbReference>
<dbReference type="Pfam" id="PF01231">
    <property type="entry name" value="IDO"/>
    <property type="match status" value="1"/>
</dbReference>
<dbReference type="Proteomes" id="UP000241690">
    <property type="component" value="Unassembled WGS sequence"/>
</dbReference>
<organism evidence="4 5">
    <name type="scientific">Trichoderma harzianum CBS 226.95</name>
    <dbReference type="NCBI Taxonomy" id="983964"/>
    <lineage>
        <taxon>Eukaryota</taxon>
        <taxon>Fungi</taxon>
        <taxon>Dikarya</taxon>
        <taxon>Ascomycota</taxon>
        <taxon>Pezizomycotina</taxon>
        <taxon>Sordariomycetes</taxon>
        <taxon>Hypocreomycetidae</taxon>
        <taxon>Hypocreales</taxon>
        <taxon>Hypocreaceae</taxon>
        <taxon>Trichoderma</taxon>
    </lineage>
</organism>
<comment type="similarity">
    <text evidence="1">Belongs to the indoleamine 2,3-dioxygenase family.</text>
</comment>
<evidence type="ECO:0000256" key="1">
    <source>
        <dbReference type="ARBA" id="ARBA00007119"/>
    </source>
</evidence>
<dbReference type="GO" id="GO:0033754">
    <property type="term" value="F:indoleamine 2,3-dioxygenase activity"/>
    <property type="evidence" value="ECO:0007669"/>
    <property type="project" value="TreeGrafter"/>
</dbReference>
<dbReference type="InterPro" id="IPR000898">
    <property type="entry name" value="Indolamine_dOase"/>
</dbReference>
<keyword evidence="2" id="KW-0479">Metal-binding</keyword>
<proteinExistence type="inferred from homology"/>
<dbReference type="STRING" id="983964.A0A2T4AA85"/>
<dbReference type="GO" id="GO:0019441">
    <property type="term" value="P:L-tryptophan catabolic process to kynurenine"/>
    <property type="evidence" value="ECO:0007669"/>
    <property type="project" value="InterPro"/>
</dbReference>
<name>A0A2T4AA85_TRIHA</name>
<dbReference type="PANTHER" id="PTHR28657:SF5">
    <property type="entry name" value="INDOLEAMINE 2,3-DIOXYGENASE"/>
    <property type="match status" value="1"/>
</dbReference>
<keyword evidence="3" id="KW-0408">Iron</keyword>
<dbReference type="GeneID" id="36627781"/>
<dbReference type="InterPro" id="IPR037217">
    <property type="entry name" value="Trp/Indoleamine_2_3_dOase-like"/>
</dbReference>
<keyword evidence="5" id="KW-1185">Reference proteome</keyword>